<evidence type="ECO:0000256" key="16">
    <source>
        <dbReference type="ARBA" id="ARBA00067833"/>
    </source>
</evidence>
<dbReference type="Gene3D" id="3.40.50.300">
    <property type="entry name" value="P-loop containing nucleotide triphosphate hydrolases"/>
    <property type="match status" value="1"/>
</dbReference>
<evidence type="ECO:0000313" key="23">
    <source>
        <dbReference type="EMBL" id="AOJ77170.1"/>
    </source>
</evidence>
<dbReference type="NCBIfam" id="TIGR01007">
    <property type="entry name" value="eps_fam"/>
    <property type="match status" value="1"/>
</dbReference>
<evidence type="ECO:0000256" key="3">
    <source>
        <dbReference type="ARBA" id="ARBA00022475"/>
    </source>
</evidence>
<dbReference type="Pfam" id="PF13614">
    <property type="entry name" value="AAA_31"/>
    <property type="match status" value="1"/>
</dbReference>
<keyword evidence="8 23" id="KW-0418">Kinase</keyword>
<organism evidence="23 24">
    <name type="scientific">Burkholderia ubonensis</name>
    <dbReference type="NCBI Taxonomy" id="101571"/>
    <lineage>
        <taxon>Bacteria</taxon>
        <taxon>Pseudomonadati</taxon>
        <taxon>Pseudomonadota</taxon>
        <taxon>Betaproteobacteria</taxon>
        <taxon>Burkholderiales</taxon>
        <taxon>Burkholderiaceae</taxon>
        <taxon>Burkholderia</taxon>
        <taxon>Burkholderia cepacia complex</taxon>
    </lineage>
</organism>
<keyword evidence="3" id="KW-1003">Cell membrane</keyword>
<name>A0A1B4LIZ8_9BURK</name>
<keyword evidence="13" id="KW-0270">Exopolysaccharide synthesis</keyword>
<accession>A0A1B4LIZ8</accession>
<comment type="catalytic activity">
    <reaction evidence="14">
        <text>L-tyrosyl-[protein] + ATP = O-phospho-L-tyrosyl-[protein] + ADP + H(+)</text>
        <dbReference type="Rhea" id="RHEA:10596"/>
        <dbReference type="Rhea" id="RHEA-COMP:10136"/>
        <dbReference type="Rhea" id="RHEA-COMP:20101"/>
        <dbReference type="ChEBI" id="CHEBI:15378"/>
        <dbReference type="ChEBI" id="CHEBI:30616"/>
        <dbReference type="ChEBI" id="CHEBI:46858"/>
        <dbReference type="ChEBI" id="CHEBI:61978"/>
        <dbReference type="ChEBI" id="CHEBI:456216"/>
    </reaction>
</comment>
<dbReference type="InterPro" id="IPR025669">
    <property type="entry name" value="AAA_dom"/>
</dbReference>
<comment type="similarity">
    <text evidence="2">Belongs to the etk/wzc family.</text>
</comment>
<keyword evidence="12" id="KW-0829">Tyrosine-protein kinase</keyword>
<dbReference type="PANTHER" id="PTHR32309">
    <property type="entry name" value="TYROSINE-PROTEIN KINASE"/>
    <property type="match status" value="1"/>
</dbReference>
<feature type="coiled-coil region" evidence="18">
    <location>
        <begin position="283"/>
        <end position="317"/>
    </location>
</feature>
<evidence type="ECO:0000256" key="7">
    <source>
        <dbReference type="ARBA" id="ARBA00022741"/>
    </source>
</evidence>
<dbReference type="InterPro" id="IPR005702">
    <property type="entry name" value="Wzc-like_C"/>
</dbReference>
<dbReference type="EMBL" id="CP013421">
    <property type="protein sequence ID" value="AOJ77170.1"/>
    <property type="molecule type" value="Genomic_DNA"/>
</dbReference>
<evidence type="ECO:0000256" key="12">
    <source>
        <dbReference type="ARBA" id="ARBA00023137"/>
    </source>
</evidence>
<evidence type="ECO:0000256" key="8">
    <source>
        <dbReference type="ARBA" id="ARBA00022777"/>
    </source>
</evidence>
<evidence type="ECO:0000256" key="15">
    <source>
        <dbReference type="ARBA" id="ARBA00054296"/>
    </source>
</evidence>
<dbReference type="GO" id="GO:0005524">
    <property type="term" value="F:ATP binding"/>
    <property type="evidence" value="ECO:0007669"/>
    <property type="project" value="UniProtKB-KW"/>
</dbReference>
<evidence type="ECO:0000259" key="20">
    <source>
        <dbReference type="Pfam" id="PF02706"/>
    </source>
</evidence>
<feature type="domain" description="Polysaccharide chain length determinant N-terminal" evidence="20">
    <location>
        <begin position="16"/>
        <end position="106"/>
    </location>
</feature>
<dbReference type="GO" id="GO:0000271">
    <property type="term" value="P:polysaccharide biosynthetic process"/>
    <property type="evidence" value="ECO:0007669"/>
    <property type="project" value="UniProtKB-KW"/>
</dbReference>
<dbReference type="InterPro" id="IPR005700">
    <property type="entry name" value="EPS_ExoP-like"/>
</dbReference>
<dbReference type="Pfam" id="PF23607">
    <property type="entry name" value="WZC_N"/>
    <property type="match status" value="1"/>
</dbReference>
<evidence type="ECO:0000259" key="21">
    <source>
        <dbReference type="Pfam" id="PF13614"/>
    </source>
</evidence>
<proteinExistence type="inferred from homology"/>
<keyword evidence="4" id="KW-0997">Cell inner membrane</keyword>
<evidence type="ECO:0000256" key="4">
    <source>
        <dbReference type="ARBA" id="ARBA00022519"/>
    </source>
</evidence>
<evidence type="ECO:0000256" key="2">
    <source>
        <dbReference type="ARBA" id="ARBA00008883"/>
    </source>
</evidence>
<comment type="subcellular location">
    <subcellularLocation>
        <location evidence="1">Cell inner membrane</location>
        <topology evidence="1">Multi-pass membrane protein</topology>
    </subcellularLocation>
</comment>
<evidence type="ECO:0000256" key="6">
    <source>
        <dbReference type="ARBA" id="ARBA00022692"/>
    </source>
</evidence>
<evidence type="ECO:0000256" key="10">
    <source>
        <dbReference type="ARBA" id="ARBA00022989"/>
    </source>
</evidence>
<evidence type="ECO:0000259" key="22">
    <source>
        <dbReference type="Pfam" id="PF13807"/>
    </source>
</evidence>
<keyword evidence="5" id="KW-0808">Transferase</keyword>
<evidence type="ECO:0000256" key="9">
    <source>
        <dbReference type="ARBA" id="ARBA00022840"/>
    </source>
</evidence>
<dbReference type="GO" id="GO:0005886">
    <property type="term" value="C:plasma membrane"/>
    <property type="evidence" value="ECO:0007669"/>
    <property type="project" value="UniProtKB-SubCell"/>
</dbReference>
<evidence type="ECO:0000256" key="13">
    <source>
        <dbReference type="ARBA" id="ARBA00023169"/>
    </source>
</evidence>
<protein>
    <recommendedName>
        <fullName evidence="16">Putative tyrosine-protein kinase EpsB</fullName>
    </recommendedName>
    <alternativeName>
        <fullName evidence="17">EPS I polysaccharide export protein EpsB</fullName>
    </alternativeName>
</protein>
<keyword evidence="6 19" id="KW-0812">Transmembrane</keyword>
<evidence type="ECO:0000256" key="11">
    <source>
        <dbReference type="ARBA" id="ARBA00023136"/>
    </source>
</evidence>
<reference evidence="23 24" key="1">
    <citation type="submission" date="2015-12" db="EMBL/GenBank/DDBJ databases">
        <title>Diversity of Burkholderia near neighbor genomes.</title>
        <authorList>
            <person name="Sahl J."/>
            <person name="Wagner D."/>
            <person name="Keim P."/>
        </authorList>
    </citation>
    <scope>NUCLEOTIDE SEQUENCE [LARGE SCALE GENOMIC DNA]</scope>
    <source>
        <strain evidence="23 24">MSMB0783</strain>
    </source>
</reference>
<dbReference type="GO" id="GO:0042802">
    <property type="term" value="F:identical protein binding"/>
    <property type="evidence" value="ECO:0007669"/>
    <property type="project" value="UniProtKB-ARBA"/>
</dbReference>
<keyword evidence="10 19" id="KW-1133">Transmembrane helix</keyword>
<comment type="function">
    <text evidence="15">Probably involved in polymerization and/or export of exopolysaccharide EPS I which functions as a virulence factor. May be involved in an ATP-dependent process in the pathway for EPS I production, possibly export of the trimeric repeat units across the inner membrane or their polymerization.</text>
</comment>
<evidence type="ECO:0000256" key="5">
    <source>
        <dbReference type="ARBA" id="ARBA00022679"/>
    </source>
</evidence>
<feature type="domain" description="AAA" evidence="21">
    <location>
        <begin position="546"/>
        <end position="682"/>
    </location>
</feature>
<dbReference type="RefSeq" id="WP_069239720.1">
    <property type="nucleotide sequence ID" value="NZ_CP013421.1"/>
</dbReference>
<evidence type="ECO:0000256" key="1">
    <source>
        <dbReference type="ARBA" id="ARBA00004429"/>
    </source>
</evidence>
<keyword evidence="18" id="KW-0175">Coiled coil</keyword>
<dbReference type="InterPro" id="IPR050445">
    <property type="entry name" value="Bact_polysacc_biosynth/exp"/>
</dbReference>
<evidence type="ECO:0000256" key="14">
    <source>
        <dbReference type="ARBA" id="ARBA00053015"/>
    </source>
</evidence>
<dbReference type="PANTHER" id="PTHR32309:SF32">
    <property type="entry name" value="TYROSINE-PROTEIN KINASE ETK-RELATED"/>
    <property type="match status" value="1"/>
</dbReference>
<dbReference type="NCBIfam" id="TIGR01005">
    <property type="entry name" value="eps_transp_fam"/>
    <property type="match status" value="1"/>
</dbReference>
<dbReference type="AlphaFoldDB" id="A0A1B4LIZ8"/>
<dbReference type="SUPFAM" id="SSF52540">
    <property type="entry name" value="P-loop containing nucleoside triphosphate hydrolases"/>
    <property type="match status" value="1"/>
</dbReference>
<gene>
    <name evidence="23" type="ORF">WJ35_19365</name>
</gene>
<dbReference type="Pfam" id="PF13807">
    <property type="entry name" value="GNVR"/>
    <property type="match status" value="1"/>
</dbReference>
<dbReference type="InterPro" id="IPR027417">
    <property type="entry name" value="P-loop_NTPase"/>
</dbReference>
<dbReference type="InterPro" id="IPR032807">
    <property type="entry name" value="GNVR"/>
</dbReference>
<dbReference type="Pfam" id="PF02706">
    <property type="entry name" value="Wzz"/>
    <property type="match status" value="1"/>
</dbReference>
<keyword evidence="7" id="KW-0547">Nucleotide-binding</keyword>
<dbReference type="GO" id="GO:0004713">
    <property type="term" value="F:protein tyrosine kinase activity"/>
    <property type="evidence" value="ECO:0007669"/>
    <property type="project" value="UniProtKB-KW"/>
</dbReference>
<dbReference type="InterPro" id="IPR003856">
    <property type="entry name" value="LPS_length_determ_N"/>
</dbReference>
<dbReference type="FunFam" id="3.40.50.300:FF:000527">
    <property type="entry name" value="Tyrosine-protein kinase etk"/>
    <property type="match status" value="1"/>
</dbReference>
<feature type="transmembrane region" description="Helical" evidence="19">
    <location>
        <begin position="33"/>
        <end position="51"/>
    </location>
</feature>
<evidence type="ECO:0000256" key="17">
    <source>
        <dbReference type="ARBA" id="ARBA00081049"/>
    </source>
</evidence>
<evidence type="ECO:0000256" key="18">
    <source>
        <dbReference type="SAM" id="Coils"/>
    </source>
</evidence>
<evidence type="ECO:0000313" key="24">
    <source>
        <dbReference type="Proteomes" id="UP000243680"/>
    </source>
</evidence>
<feature type="transmembrane region" description="Helical" evidence="19">
    <location>
        <begin position="447"/>
        <end position="466"/>
    </location>
</feature>
<sequence>MESVNKSRIIDMQDGDEIHLSDYVAVVAENWKLIFAIAAFILLLGTVYAFVAKPAYRADVMIQVEDSANSTQNALGELASIFDTKQTADAEIELIRSRLVVGHTVEALHLDISAQPRYFPVIGALAARIAGSQKLAPPRFGMTRFAWGGEKIEVTRFDVPKERYGATYQLIARDDSHYELVNPEGDVVLKGTVGQLARGADQYGGVELVVARLRGRPNTEFVLTRASTQATIKGLQDALVIAEKTKQSGVIGASLDGSDSVRTAAILNTLASTYVQQNIDRKSAEAEHTLAFLDQQLPQLRKQLDQSEDRYNAFRNQKGTVDLTEESRLLLQQIVEGKTKLVDLEQQRVEMAQRFTGEHPAVAALTAQIAALNAQQEQLNKRVLTLPDTEQSALRLLRDVRVNTELYTSLLDNAQQLRIVKAGQVGNVRVVDFAVAADEPVKPKRPLIIVLAALLGLLIGTVTAFAKHALFGGLKHSDEIEKAIDLPVYATIPHSQAQINLQQAMDRGLPGPHVLAALETEDLATEGIRSLRTALQFGLLDSTNNVIVITGPRPDVGKSFVSVNLSAVIASSGTRVLLIDADMRRGNVHSYLGVSKQPGLSDVITGFKLDEAIQRDVITGVDLLPKGSLPPNPAELLLSDQFKKLLDEVSRRYDLVIIDTPPVLAVTDSTVIGRYAAATLLVVRHGKHPRAELIECANRLRGGGAALKGALLTDVPRHRFGYGSYYSGYYGYESVSE</sequence>
<evidence type="ECO:0000256" key="19">
    <source>
        <dbReference type="SAM" id="Phobius"/>
    </source>
</evidence>
<dbReference type="CDD" id="cd05387">
    <property type="entry name" value="BY-kinase"/>
    <property type="match status" value="1"/>
</dbReference>
<dbReference type="Proteomes" id="UP000243680">
    <property type="component" value="Chromosome 3"/>
</dbReference>
<keyword evidence="9" id="KW-0067">ATP-binding</keyword>
<feature type="domain" description="Tyrosine-protein kinase G-rich" evidence="22">
    <location>
        <begin position="388"/>
        <end position="469"/>
    </location>
</feature>
<keyword evidence="11 19" id="KW-0472">Membrane</keyword>